<name>A0A0E9U0Z7_ANGAN</name>
<dbReference type="EMBL" id="GBXM01049175">
    <property type="protein sequence ID" value="JAH59402.1"/>
    <property type="molecule type" value="Transcribed_RNA"/>
</dbReference>
<accession>A0A0E9U0Z7</accession>
<sequence>MHAPPQQRTSVHRLFHHIKVLMLGLYSVNTHSQCQM</sequence>
<protein>
    <submittedName>
        <fullName evidence="1">Uncharacterized protein</fullName>
    </submittedName>
</protein>
<proteinExistence type="predicted"/>
<evidence type="ECO:0000313" key="1">
    <source>
        <dbReference type="EMBL" id="JAH59402.1"/>
    </source>
</evidence>
<reference evidence="1" key="1">
    <citation type="submission" date="2014-11" db="EMBL/GenBank/DDBJ databases">
        <authorList>
            <person name="Amaro Gonzalez C."/>
        </authorList>
    </citation>
    <scope>NUCLEOTIDE SEQUENCE</scope>
</reference>
<reference evidence="1" key="2">
    <citation type="journal article" date="2015" name="Fish Shellfish Immunol.">
        <title>Early steps in the European eel (Anguilla anguilla)-Vibrio vulnificus interaction in the gills: Role of the RtxA13 toxin.</title>
        <authorList>
            <person name="Callol A."/>
            <person name="Pajuelo D."/>
            <person name="Ebbesson L."/>
            <person name="Teles M."/>
            <person name="MacKenzie S."/>
            <person name="Amaro C."/>
        </authorList>
    </citation>
    <scope>NUCLEOTIDE SEQUENCE</scope>
</reference>
<dbReference type="AlphaFoldDB" id="A0A0E9U0Z7"/>
<organism evidence="1">
    <name type="scientific">Anguilla anguilla</name>
    <name type="common">European freshwater eel</name>
    <name type="synonym">Muraena anguilla</name>
    <dbReference type="NCBI Taxonomy" id="7936"/>
    <lineage>
        <taxon>Eukaryota</taxon>
        <taxon>Metazoa</taxon>
        <taxon>Chordata</taxon>
        <taxon>Craniata</taxon>
        <taxon>Vertebrata</taxon>
        <taxon>Euteleostomi</taxon>
        <taxon>Actinopterygii</taxon>
        <taxon>Neopterygii</taxon>
        <taxon>Teleostei</taxon>
        <taxon>Anguilliformes</taxon>
        <taxon>Anguillidae</taxon>
        <taxon>Anguilla</taxon>
    </lineage>
</organism>